<comment type="similarity">
    <text evidence="7">Belongs to the binding-protein-dependent transport system permease family.</text>
</comment>
<organism evidence="9 10">
    <name type="scientific">Psychrilyobacter piezotolerans</name>
    <dbReference type="NCBI Taxonomy" id="2293438"/>
    <lineage>
        <taxon>Bacteria</taxon>
        <taxon>Fusobacteriati</taxon>
        <taxon>Fusobacteriota</taxon>
        <taxon>Fusobacteriia</taxon>
        <taxon>Fusobacteriales</taxon>
        <taxon>Fusobacteriaceae</taxon>
        <taxon>Psychrilyobacter</taxon>
    </lineage>
</organism>
<proteinExistence type="inferred from homology"/>
<feature type="transmembrane region" description="Helical" evidence="7">
    <location>
        <begin position="191"/>
        <end position="216"/>
    </location>
</feature>
<feature type="domain" description="ABC transmembrane type-1" evidence="8">
    <location>
        <begin position="71"/>
        <end position="259"/>
    </location>
</feature>
<evidence type="ECO:0000256" key="6">
    <source>
        <dbReference type="ARBA" id="ARBA00023136"/>
    </source>
</evidence>
<evidence type="ECO:0000256" key="5">
    <source>
        <dbReference type="ARBA" id="ARBA00022989"/>
    </source>
</evidence>
<feature type="transmembrane region" description="Helical" evidence="7">
    <location>
        <begin position="77"/>
        <end position="99"/>
    </location>
</feature>
<dbReference type="PANTHER" id="PTHR43386">
    <property type="entry name" value="OLIGOPEPTIDE TRANSPORT SYSTEM PERMEASE PROTEIN APPC"/>
    <property type="match status" value="1"/>
</dbReference>
<dbReference type="Pfam" id="PF00528">
    <property type="entry name" value="BPD_transp_1"/>
    <property type="match status" value="1"/>
</dbReference>
<comment type="subcellular location">
    <subcellularLocation>
        <location evidence="1 7">Cell membrane</location>
        <topology evidence="1 7">Multi-pass membrane protein</topology>
    </subcellularLocation>
</comment>
<dbReference type="PANTHER" id="PTHR43386:SF1">
    <property type="entry name" value="D,D-DIPEPTIDE TRANSPORT SYSTEM PERMEASE PROTEIN DDPC-RELATED"/>
    <property type="match status" value="1"/>
</dbReference>
<keyword evidence="5 7" id="KW-1133">Transmembrane helix</keyword>
<dbReference type="Gene3D" id="1.10.3720.10">
    <property type="entry name" value="MetI-like"/>
    <property type="match status" value="1"/>
</dbReference>
<feature type="transmembrane region" description="Helical" evidence="7">
    <location>
        <begin position="12"/>
        <end position="32"/>
    </location>
</feature>
<sequence>MILTVRKHPYIAIGGVVIAVVFFIALAAPLLTKFNPLELNGKSRLLPPSLVHPMGTDHFGRDIMSRLLYGARTSMQVGISVVIISTIIGGLIGLAAGYYNKIDNLIMRILDGFMAFPGIIIAIILAAVWGAGKLNIILALSFAYFPQMARVVRGCVLTGKEWECVESAKSSGAKDGHILLKYILLNSLSPIIVQATFTFAVAILDEAALSFLGLGIEPPHPSWGGMITEGRSFMGVAPWGMIFPGTAIMVTVLGLNLLGDGLRDYLDPRLKV</sequence>
<feature type="transmembrane region" description="Helical" evidence="7">
    <location>
        <begin position="119"/>
        <end position="145"/>
    </location>
</feature>
<accession>A0ABX9KJM5</accession>
<feature type="transmembrane region" description="Helical" evidence="7">
    <location>
        <begin position="236"/>
        <end position="259"/>
    </location>
</feature>
<gene>
    <name evidence="9" type="ORF">DYH56_04110</name>
</gene>
<evidence type="ECO:0000313" key="9">
    <source>
        <dbReference type="EMBL" id="REI42293.1"/>
    </source>
</evidence>
<evidence type="ECO:0000256" key="4">
    <source>
        <dbReference type="ARBA" id="ARBA00022692"/>
    </source>
</evidence>
<name>A0ABX9KJM5_9FUSO</name>
<dbReference type="CDD" id="cd06261">
    <property type="entry name" value="TM_PBP2"/>
    <property type="match status" value="1"/>
</dbReference>
<dbReference type="SUPFAM" id="SSF161098">
    <property type="entry name" value="MetI-like"/>
    <property type="match status" value="1"/>
</dbReference>
<dbReference type="Proteomes" id="UP000263486">
    <property type="component" value="Unassembled WGS sequence"/>
</dbReference>
<dbReference type="InterPro" id="IPR035906">
    <property type="entry name" value="MetI-like_sf"/>
</dbReference>
<evidence type="ECO:0000256" key="3">
    <source>
        <dbReference type="ARBA" id="ARBA00022475"/>
    </source>
</evidence>
<comment type="caution">
    <text evidence="9">The sequence shown here is derived from an EMBL/GenBank/DDBJ whole genome shotgun (WGS) entry which is preliminary data.</text>
</comment>
<dbReference type="EMBL" id="QUAJ01000005">
    <property type="protein sequence ID" value="REI42293.1"/>
    <property type="molecule type" value="Genomic_DNA"/>
</dbReference>
<evidence type="ECO:0000259" key="8">
    <source>
        <dbReference type="PROSITE" id="PS50928"/>
    </source>
</evidence>
<keyword evidence="2 7" id="KW-0813">Transport</keyword>
<evidence type="ECO:0000313" key="10">
    <source>
        <dbReference type="Proteomes" id="UP000263486"/>
    </source>
</evidence>
<keyword evidence="10" id="KW-1185">Reference proteome</keyword>
<evidence type="ECO:0000256" key="1">
    <source>
        <dbReference type="ARBA" id="ARBA00004651"/>
    </source>
</evidence>
<evidence type="ECO:0000256" key="7">
    <source>
        <dbReference type="RuleBase" id="RU363032"/>
    </source>
</evidence>
<reference evidence="9 10" key="1">
    <citation type="submission" date="2018-08" db="EMBL/GenBank/DDBJ databases">
        <title>Draft genome sequence of Psychrilyobacter sp. strain SD5 isolated from Black Sea water.</title>
        <authorList>
            <person name="Yadav S."/>
            <person name="Villanueva L."/>
            <person name="Damste J.S.S."/>
        </authorList>
    </citation>
    <scope>NUCLEOTIDE SEQUENCE [LARGE SCALE GENOMIC DNA]</scope>
    <source>
        <strain evidence="9 10">SD5</strain>
    </source>
</reference>
<evidence type="ECO:0000256" key="2">
    <source>
        <dbReference type="ARBA" id="ARBA00022448"/>
    </source>
</evidence>
<protein>
    <submittedName>
        <fullName evidence="9">ABC transporter permease subunit</fullName>
    </submittedName>
</protein>
<dbReference type="InterPro" id="IPR050366">
    <property type="entry name" value="BP-dependent_transpt_permease"/>
</dbReference>
<keyword evidence="3" id="KW-1003">Cell membrane</keyword>
<keyword evidence="4 7" id="KW-0812">Transmembrane</keyword>
<dbReference type="InterPro" id="IPR000515">
    <property type="entry name" value="MetI-like"/>
</dbReference>
<dbReference type="PROSITE" id="PS50928">
    <property type="entry name" value="ABC_TM1"/>
    <property type="match status" value="1"/>
</dbReference>
<keyword evidence="6 7" id="KW-0472">Membrane</keyword>